<dbReference type="EMBL" id="JASMRN010000010">
    <property type="protein sequence ID" value="MEZ7516109.1"/>
    <property type="molecule type" value="Genomic_DNA"/>
</dbReference>
<evidence type="ECO:0000256" key="1">
    <source>
        <dbReference type="SAM" id="MobiDB-lite"/>
    </source>
</evidence>
<sequence>MGFFKHLLGGIGRGGHHSSGHNRKHDSGNRNDYFEPKIYVRCITCGVKNDESTDFCQKCGSSLGKGKCKNCNEGVPIDAKFCPSCGNKNGG</sequence>
<feature type="compositionally biased region" description="Basic residues" evidence="1">
    <location>
        <begin position="14"/>
        <end position="24"/>
    </location>
</feature>
<dbReference type="Proteomes" id="UP001568894">
    <property type="component" value="Unassembled WGS sequence"/>
</dbReference>
<gene>
    <name evidence="3" type="ORF">QO192_12555</name>
</gene>
<feature type="region of interest" description="Disordered" evidence="1">
    <location>
        <begin position="1"/>
        <end position="31"/>
    </location>
</feature>
<evidence type="ECO:0000313" key="4">
    <source>
        <dbReference type="Proteomes" id="UP001568894"/>
    </source>
</evidence>
<accession>A0ABV4KHY8</accession>
<proteinExistence type="predicted"/>
<evidence type="ECO:0000259" key="2">
    <source>
        <dbReference type="Pfam" id="PF12773"/>
    </source>
</evidence>
<evidence type="ECO:0000313" key="3">
    <source>
        <dbReference type="EMBL" id="MEZ7516109.1"/>
    </source>
</evidence>
<comment type="caution">
    <text evidence="3">The sequence shown here is derived from an EMBL/GenBank/DDBJ whole genome shotgun (WGS) entry which is preliminary data.</text>
</comment>
<feature type="domain" description="DZANK-type" evidence="2">
    <location>
        <begin position="42"/>
        <end position="86"/>
    </location>
</feature>
<dbReference type="Pfam" id="PF12773">
    <property type="entry name" value="DZR"/>
    <property type="match status" value="1"/>
</dbReference>
<dbReference type="RefSeq" id="WP_371571108.1">
    <property type="nucleotide sequence ID" value="NZ_JASMRN010000010.1"/>
</dbReference>
<keyword evidence="4" id="KW-1185">Reference proteome</keyword>
<name>A0ABV4KHY8_9FLAO</name>
<organism evidence="3 4">
    <name type="scientific">Flavobacterium frigidarium</name>
    <dbReference type="NCBI Taxonomy" id="99286"/>
    <lineage>
        <taxon>Bacteria</taxon>
        <taxon>Pseudomonadati</taxon>
        <taxon>Bacteroidota</taxon>
        <taxon>Flavobacteriia</taxon>
        <taxon>Flavobacteriales</taxon>
        <taxon>Flavobacteriaceae</taxon>
        <taxon>Flavobacterium</taxon>
    </lineage>
</organism>
<reference evidence="3 4" key="1">
    <citation type="submission" date="2023-05" db="EMBL/GenBank/DDBJ databases">
        <title>Adaptations of aquatic viruses from atmosphere-close ecosystems of the Central Arctic Ocean.</title>
        <authorList>
            <person name="Rahlff J."/>
            <person name="Holmfeldt K."/>
        </authorList>
    </citation>
    <scope>NUCLEOTIDE SEQUENCE [LARGE SCALE GENOMIC DNA]</scope>
    <source>
        <strain evidence="3 4">Arc14</strain>
    </source>
</reference>
<dbReference type="InterPro" id="IPR025874">
    <property type="entry name" value="DZR"/>
</dbReference>
<protein>
    <submittedName>
        <fullName evidence="3">Zinc ribbon domain-containing protein</fullName>
    </submittedName>
</protein>